<accession>M1ZMG2</accession>
<reference evidence="1 2" key="1">
    <citation type="journal article" date="2011" name="Nat. Commun.">
        <title>Effector diversification within compartments of the Leptosphaeria maculans genome affected by Repeat-Induced Point mutations.</title>
        <authorList>
            <person name="Rouxel T."/>
            <person name="Grandaubert J."/>
            <person name="Hane J.K."/>
            <person name="Hoede C."/>
            <person name="van de Wouw A.P."/>
            <person name="Couloux A."/>
            <person name="Dominguez V."/>
            <person name="Anthouard V."/>
            <person name="Bally P."/>
            <person name="Bourras S."/>
            <person name="Cozijnsen A.J."/>
            <person name="Ciuffetti L.M."/>
            <person name="Degrave A."/>
            <person name="Dilmaghani A."/>
            <person name="Duret L."/>
            <person name="Fudal I."/>
            <person name="Goodwin S.B."/>
            <person name="Gout L."/>
            <person name="Glaser N."/>
            <person name="Linglin J."/>
            <person name="Kema G.H.J."/>
            <person name="Lapalu N."/>
            <person name="Lawrence C.B."/>
            <person name="May K."/>
            <person name="Meyer M."/>
            <person name="Ollivier B."/>
            <person name="Poulain J."/>
            <person name="Schoch C.L."/>
            <person name="Simon A."/>
            <person name="Spatafora J.W."/>
            <person name="Stachowiak A."/>
            <person name="Turgeon B.G."/>
            <person name="Tyler B.M."/>
            <person name="Vincent D."/>
            <person name="Weissenbach J."/>
            <person name="Amselem J."/>
            <person name="Quesneville H."/>
            <person name="Oliver R.P."/>
            <person name="Wincker P."/>
            <person name="Balesdent M.-H."/>
            <person name="Howlett B.J."/>
        </authorList>
    </citation>
    <scope>NUCLEOTIDE SEQUENCE [LARGE SCALE GENOMIC DNA]</scope>
    <source>
        <strain evidence="2">JN3 / isolate v23.1.3 / race Av1-4-5-6-7-8</strain>
    </source>
</reference>
<dbReference type="InParanoid" id="M1ZMG2"/>
<sequence length="35" mass="3672">MHHTGGIPWRKAGCRAVSGLAKTTSQPPLNVSTIV</sequence>
<name>M1ZMG2_LEPMJ</name>
<keyword evidence="2" id="KW-1185">Reference proteome</keyword>
<dbReference type="AlphaFoldDB" id="M1ZMG2"/>
<dbReference type="Proteomes" id="UP000002668">
    <property type="component" value="Genome"/>
</dbReference>
<organism evidence="1 2">
    <name type="scientific">Leptosphaeria maculans (strain JN3 / isolate v23.1.3 / race Av1-4-5-6-7-8)</name>
    <name type="common">Blackleg fungus</name>
    <name type="synonym">Phoma lingam</name>
    <dbReference type="NCBI Taxonomy" id="985895"/>
    <lineage>
        <taxon>Eukaryota</taxon>
        <taxon>Fungi</taxon>
        <taxon>Dikarya</taxon>
        <taxon>Ascomycota</taxon>
        <taxon>Pezizomycotina</taxon>
        <taxon>Dothideomycetes</taxon>
        <taxon>Pleosporomycetidae</taxon>
        <taxon>Pleosporales</taxon>
        <taxon>Pleosporineae</taxon>
        <taxon>Leptosphaeriaceae</taxon>
        <taxon>Plenodomus</taxon>
        <taxon>Plenodomus lingam/Leptosphaeria maculans species complex</taxon>
    </lineage>
</organism>
<dbReference type="EMBL" id="FP929136">
    <property type="protein sequence ID" value="CCT61168.1"/>
    <property type="molecule type" value="Genomic_DNA"/>
</dbReference>
<evidence type="ECO:0000313" key="2">
    <source>
        <dbReference type="Proteomes" id="UP000002668"/>
    </source>
</evidence>
<protein>
    <submittedName>
        <fullName evidence="1">Uncharacterized protein</fullName>
    </submittedName>
</protein>
<dbReference type="VEuPathDB" id="FungiDB:Lema_uP125740.1"/>
<proteinExistence type="predicted"/>
<gene>
    <name evidence="1" type="ORF">Lema_uP125740.1</name>
</gene>
<evidence type="ECO:0000313" key="1">
    <source>
        <dbReference type="EMBL" id="CCT61168.1"/>
    </source>
</evidence>